<name>A0A143C3Z5_9ACTN</name>
<dbReference type="STRING" id="1783515.A4E84_23550"/>
<proteinExistence type="predicted"/>
<dbReference type="AlphaFoldDB" id="A0A143C3Z5"/>
<organism evidence="2 3">
    <name type="scientific">Streptomyces qaidamensis</name>
    <dbReference type="NCBI Taxonomy" id="1783515"/>
    <lineage>
        <taxon>Bacteria</taxon>
        <taxon>Bacillati</taxon>
        <taxon>Actinomycetota</taxon>
        <taxon>Actinomycetes</taxon>
        <taxon>Kitasatosporales</taxon>
        <taxon>Streptomycetaceae</taxon>
        <taxon>Streptomyces</taxon>
        <taxon>Streptomyces aurantiacus group</taxon>
    </lineage>
</organism>
<keyword evidence="1" id="KW-0732">Signal</keyword>
<sequence length="234" mass="24099">MKRAALAVVSVLALASALTACSGGEDTPTDAPSAPKAKQITPAQRLAKAIVTKDDLPGYNVSAPEAEYAFAKSSDEVTLDEPGCAPLAYAMNQLPLGEPQADLTRSAGAGYGKTSTYITLAVYEPAAEAESVLAGLAKAVPECGDGFTAKAGKNTTAYDSVTAEKGTAAGAVAFRSTMTFRGITHTLHTEAVRHGDVLAVYFSVNGFAIADSRRPSDAEMPANVVRAQDSKLAK</sequence>
<keyword evidence="3" id="KW-1185">Reference proteome</keyword>
<dbReference type="EMBL" id="CP015098">
    <property type="protein sequence ID" value="AMW12207.1"/>
    <property type="molecule type" value="Genomic_DNA"/>
</dbReference>
<dbReference type="RefSeq" id="WP_062928488.1">
    <property type="nucleotide sequence ID" value="NZ_CP015098.1"/>
</dbReference>
<dbReference type="Proteomes" id="UP000076096">
    <property type="component" value="Chromosome"/>
</dbReference>
<dbReference type="KEGG" id="stsi:A4E84_23550"/>
<evidence type="ECO:0008006" key="4">
    <source>
        <dbReference type="Google" id="ProtNLM"/>
    </source>
</evidence>
<evidence type="ECO:0000256" key="1">
    <source>
        <dbReference type="SAM" id="SignalP"/>
    </source>
</evidence>
<gene>
    <name evidence="2" type="ORF">A4E84_23550</name>
</gene>
<dbReference type="PROSITE" id="PS51257">
    <property type="entry name" value="PROKAR_LIPOPROTEIN"/>
    <property type="match status" value="1"/>
</dbReference>
<evidence type="ECO:0000313" key="3">
    <source>
        <dbReference type="Proteomes" id="UP000076096"/>
    </source>
</evidence>
<feature type="signal peptide" evidence="1">
    <location>
        <begin position="1"/>
        <end position="20"/>
    </location>
</feature>
<reference evidence="3" key="1">
    <citation type="submission" date="2016-04" db="EMBL/GenBank/DDBJ databases">
        <authorList>
            <person name="Zhang B."/>
        </authorList>
    </citation>
    <scope>NUCLEOTIDE SEQUENCE [LARGE SCALE GENOMIC DNA]</scope>
    <source>
        <strain evidence="3">S10</strain>
    </source>
</reference>
<accession>A0A143C3Z5</accession>
<evidence type="ECO:0000313" key="2">
    <source>
        <dbReference type="EMBL" id="AMW12207.1"/>
    </source>
</evidence>
<protein>
    <recommendedName>
        <fullName evidence="4">PknH-like extracellular domain-containing protein</fullName>
    </recommendedName>
</protein>
<feature type="chain" id="PRO_5038346181" description="PknH-like extracellular domain-containing protein" evidence="1">
    <location>
        <begin position="21"/>
        <end position="234"/>
    </location>
</feature>